<dbReference type="GO" id="GO:0010606">
    <property type="term" value="P:positive regulation of cytoplasmic mRNA processing body assembly"/>
    <property type="evidence" value="ECO:0007669"/>
    <property type="project" value="UniProtKB-UniRule"/>
</dbReference>
<evidence type="ECO:0000256" key="6">
    <source>
        <dbReference type="ARBA" id="ARBA00022833"/>
    </source>
</evidence>
<dbReference type="AlphaFoldDB" id="A0A3S3QM01"/>
<comment type="caution">
    <text evidence="13">The sequence shown here is derived from an EMBL/GenBank/DDBJ whole genome shotgun (WGS) entry which is preliminary data.</text>
</comment>
<keyword evidence="6 10" id="KW-0862">Zinc</keyword>
<keyword evidence="2 9" id="KW-0507">mRNA processing</keyword>
<evidence type="ECO:0000256" key="2">
    <source>
        <dbReference type="ARBA" id="ARBA00022664"/>
    </source>
</evidence>
<evidence type="ECO:0000256" key="3">
    <source>
        <dbReference type="ARBA" id="ARBA00022723"/>
    </source>
</evidence>
<keyword evidence="5 10" id="KW-0863">Zinc-finger</keyword>
<dbReference type="SUPFAM" id="SSF90229">
    <property type="entry name" value="CCCH zinc finger"/>
    <property type="match status" value="1"/>
</dbReference>
<comment type="subcellular location">
    <subcellularLocation>
        <location evidence="9">Cytoplasm</location>
        <location evidence="9">P-body</location>
    </subcellularLocation>
</comment>
<dbReference type="GO" id="GO:0008270">
    <property type="term" value="F:zinc ion binding"/>
    <property type="evidence" value="ECO:0007669"/>
    <property type="project" value="UniProtKB-KW"/>
</dbReference>
<keyword evidence="14" id="KW-1185">Reference proteome</keyword>
<dbReference type="InterPro" id="IPR000571">
    <property type="entry name" value="Znf_CCCH"/>
</dbReference>
<dbReference type="HAMAP" id="MF_03181">
    <property type="entry name" value="PAN3"/>
    <property type="match status" value="1"/>
</dbReference>
<comment type="caution">
    <text evidence="9">Lacks conserved residue(s) required for the propagation of feature annotation.</text>
</comment>
<feature type="binding site" evidence="9">
    <location>
        <begin position="266"/>
        <end position="273"/>
    </location>
    <ligand>
        <name>ATP</name>
        <dbReference type="ChEBI" id="CHEBI:30616"/>
    </ligand>
</feature>
<dbReference type="Gene3D" id="1.20.5.5160">
    <property type="match status" value="1"/>
</dbReference>
<feature type="domain" description="Protein kinase" evidence="11">
    <location>
        <begin position="182"/>
        <end position="473"/>
    </location>
</feature>
<dbReference type="InterPro" id="IPR011009">
    <property type="entry name" value="Kinase-like_dom_sf"/>
</dbReference>
<feature type="coiled-coil region" evidence="9">
    <location>
        <begin position="470"/>
        <end position="508"/>
    </location>
</feature>
<dbReference type="GO" id="GO:0004672">
    <property type="term" value="F:protein kinase activity"/>
    <property type="evidence" value="ECO:0007669"/>
    <property type="project" value="InterPro"/>
</dbReference>
<keyword evidence="8 9" id="KW-0175">Coiled coil</keyword>
<dbReference type="GO" id="GO:0031251">
    <property type="term" value="C:PAN complex"/>
    <property type="evidence" value="ECO:0007669"/>
    <property type="project" value="UniProtKB-UniRule"/>
</dbReference>
<dbReference type="PANTHER" id="PTHR12272">
    <property type="entry name" value="DEADENYLATION COMPLEX SUBUNIT PAN3"/>
    <property type="match status" value="1"/>
</dbReference>
<dbReference type="PROSITE" id="PS50103">
    <property type="entry name" value="ZF_C3H1"/>
    <property type="match status" value="1"/>
</dbReference>
<comment type="domain">
    <text evidence="9">Contains a pseudokinase domain. The protein kinase domain is predicted to be catalytically inactive because some of the residues important for catalytic activity are substituted and it lacks the equivalent of the binding site for a peptide substrate. However, it has retained an ATP-binding site and ATP-binding is required for mRNA degradation, stimulating the activity of the PAN2 nuclease in vitro. The nucleotide-binding site is juxtaposed to the RNase active site of PAN2 in the complex and may actually bind nucleosides of a poly(A) RNA rather than ATP, feeding the poly(A)-tail to the active site of the deadenylase and thus increasing the efficiency with which this distributive enzyme degrades oligo(A) RNAs.</text>
</comment>
<dbReference type="Pfam" id="PF00642">
    <property type="entry name" value="zf-CCCH"/>
    <property type="match status" value="1"/>
</dbReference>
<dbReference type="Proteomes" id="UP000285301">
    <property type="component" value="Unassembled WGS sequence"/>
</dbReference>
<dbReference type="GO" id="GO:0006397">
    <property type="term" value="P:mRNA processing"/>
    <property type="evidence" value="ECO:0007669"/>
    <property type="project" value="UniProtKB-KW"/>
</dbReference>
<protein>
    <recommendedName>
        <fullName evidence="9">PAN2-PAN3 deadenylation complex subunit PAN3</fullName>
    </recommendedName>
    <alternativeName>
        <fullName evidence="9">PAB1P-dependent poly(A)-specific ribonuclease</fullName>
    </alternativeName>
    <alternativeName>
        <fullName evidence="9">Poly(A)-nuclease deadenylation complex subunit 3</fullName>
        <shortName evidence="9">PAN deadenylation complex subunit 3</shortName>
    </alternativeName>
</protein>
<keyword evidence="7 9" id="KW-0067">ATP-binding</keyword>
<comment type="function">
    <text evidence="9">Regulatory subunit of the poly(A)-nuclease (PAN) deadenylation complex, one of two cytoplasmic mRNA deadenylases involved in general and miRNA-mediated mRNA turnover. PAN specifically shortens poly(A) tails of RNA and the activity is stimulated by poly(A)-binding protein (PABP). PAN deadenylation is followed by rapid degradation of the shortened mRNA tails by the CCR4-NOT complex. Deadenylated mRNAs are then degraded by two alternative mechanisms, namely exosome-mediated 3'-5' exonucleolytic degradation, or deadenlyation-dependent mRNA decaping and subsequent 5'-3' exonucleolytic degradation by XRN1. PAN3 acts as a positive regulator for PAN activity, recruiting the catalytic subunit PAN2 to mRNA via its interaction with RNA and PABP, and to miRNA targets via its interaction with GW182 family proteins.</text>
</comment>
<dbReference type="Gene3D" id="1.10.510.10">
    <property type="entry name" value="Transferase(Phosphotransferase) domain 1"/>
    <property type="match status" value="1"/>
</dbReference>
<dbReference type="InterPro" id="IPR041332">
    <property type="entry name" value="Pan3_CK"/>
</dbReference>
<evidence type="ECO:0000256" key="1">
    <source>
        <dbReference type="ARBA" id="ARBA00022490"/>
    </source>
</evidence>
<feature type="zinc finger region" description="C3H1-type" evidence="10">
    <location>
        <begin position="5"/>
        <end position="33"/>
    </location>
</feature>
<gene>
    <name evidence="9" type="primary">PAN3</name>
    <name evidence="13" type="ORF">B4U79_07313</name>
</gene>
<evidence type="ECO:0000259" key="12">
    <source>
        <dbReference type="PROSITE" id="PS50103"/>
    </source>
</evidence>
<comment type="domain">
    <text evidence="9">The N-terminal zinc finger binds to poly(A) RNA.</text>
</comment>
<dbReference type="SUPFAM" id="SSF56112">
    <property type="entry name" value="Protein kinase-like (PK-like)"/>
    <property type="match status" value="1"/>
</dbReference>
<evidence type="ECO:0000259" key="11">
    <source>
        <dbReference type="PROSITE" id="PS50011"/>
    </source>
</evidence>
<name>A0A3S3QM01_9ACAR</name>
<dbReference type="GO" id="GO:0000932">
    <property type="term" value="C:P-body"/>
    <property type="evidence" value="ECO:0007669"/>
    <property type="project" value="UniProtKB-SubCell"/>
</dbReference>
<evidence type="ECO:0000256" key="10">
    <source>
        <dbReference type="PROSITE-ProRule" id="PRU00723"/>
    </source>
</evidence>
<evidence type="ECO:0000313" key="14">
    <source>
        <dbReference type="Proteomes" id="UP000285301"/>
    </source>
</evidence>
<organism evidence="13 14">
    <name type="scientific">Dinothrombium tinctorium</name>
    <dbReference type="NCBI Taxonomy" id="1965070"/>
    <lineage>
        <taxon>Eukaryota</taxon>
        <taxon>Metazoa</taxon>
        <taxon>Ecdysozoa</taxon>
        <taxon>Arthropoda</taxon>
        <taxon>Chelicerata</taxon>
        <taxon>Arachnida</taxon>
        <taxon>Acari</taxon>
        <taxon>Acariformes</taxon>
        <taxon>Trombidiformes</taxon>
        <taxon>Prostigmata</taxon>
        <taxon>Anystina</taxon>
        <taxon>Parasitengona</taxon>
        <taxon>Trombidioidea</taxon>
        <taxon>Trombidiidae</taxon>
        <taxon>Dinothrombium</taxon>
    </lineage>
</organism>
<dbReference type="SMART" id="SM00356">
    <property type="entry name" value="ZnF_C3H1"/>
    <property type="match status" value="1"/>
</dbReference>
<feature type="region of interest" description="Knob domain" evidence="9">
    <location>
        <begin position="509"/>
        <end position="600"/>
    </location>
</feature>
<dbReference type="Pfam" id="PF18101">
    <property type="entry name" value="Pan3_CK"/>
    <property type="match status" value="1"/>
</dbReference>
<dbReference type="STRING" id="1965070.A0A3S3QM01"/>
<evidence type="ECO:0000313" key="13">
    <source>
        <dbReference type="EMBL" id="RWS10825.1"/>
    </source>
</evidence>
<evidence type="ECO:0000256" key="8">
    <source>
        <dbReference type="ARBA" id="ARBA00023054"/>
    </source>
</evidence>
<dbReference type="InterPro" id="IPR000719">
    <property type="entry name" value="Prot_kinase_dom"/>
</dbReference>
<dbReference type="PANTHER" id="PTHR12272:SF11">
    <property type="entry name" value="PAN2-PAN3 DEADENYLATION COMPLEX SUBUNIT PAN3"/>
    <property type="match status" value="1"/>
</dbReference>
<accession>A0A3S3QM01</accession>
<dbReference type="FunFam" id="1.10.287.3700:FF:000001">
    <property type="entry name" value="PAN2-PAN3 deadenylation complex subunit PAN3"/>
    <property type="match status" value="1"/>
</dbReference>
<dbReference type="OrthoDB" id="204958at2759"/>
<dbReference type="GO" id="GO:0005524">
    <property type="term" value="F:ATP binding"/>
    <property type="evidence" value="ECO:0007669"/>
    <property type="project" value="UniProtKB-UniRule"/>
</dbReference>
<feature type="binding site" evidence="9">
    <location>
        <position position="214"/>
    </location>
    <ligand>
        <name>ATP</name>
        <dbReference type="ChEBI" id="CHEBI:30616"/>
    </ligand>
</feature>
<evidence type="ECO:0000256" key="7">
    <source>
        <dbReference type="ARBA" id="ARBA00022840"/>
    </source>
</evidence>
<dbReference type="EMBL" id="NCKU01001952">
    <property type="protein sequence ID" value="RWS10825.1"/>
    <property type="molecule type" value="Genomic_DNA"/>
</dbReference>
<reference evidence="13 14" key="1">
    <citation type="journal article" date="2018" name="Gigascience">
        <title>Genomes of trombidid mites reveal novel predicted allergens and laterally-transferred genes associated with secondary metabolism.</title>
        <authorList>
            <person name="Dong X."/>
            <person name="Chaisiri K."/>
            <person name="Xia D."/>
            <person name="Armstrong S.D."/>
            <person name="Fang Y."/>
            <person name="Donnelly M.J."/>
            <person name="Kadowaki T."/>
            <person name="McGarry J.W."/>
            <person name="Darby A.C."/>
            <person name="Makepeace B.L."/>
        </authorList>
    </citation>
    <scope>NUCLEOTIDE SEQUENCE [LARGE SCALE GENOMIC DNA]</scope>
    <source>
        <strain evidence="13">UoL-WK</strain>
    </source>
</reference>
<dbReference type="InterPro" id="IPR036855">
    <property type="entry name" value="Znf_CCCH_sf"/>
</dbReference>
<dbReference type="InterPro" id="IPR030844">
    <property type="entry name" value="PAN3"/>
</dbReference>
<sequence>MDGNAKKPTVCRYFAASGDCYYGDECQYIHQTIGDRPPIRAMTTGSETHTLSQLPAESKLSTYLSSLYNHNNHDLTPQISALSLETANSRRKIVGTAPVSSAGVSVLSGSSVGNGITSNTPLAQSTNQLTTQVPLPPPSYFISEEIKLDLLRKQNVLLAPAAQDITPDLPDHVDNFHELVPLESPCSTLSSTFGLVTSVYRATNMKTGEVVCLRRIHSFQPNTTNTKGLIVIIDNWKKLIHSNIVQLKQVLTTKAFRDNSLIFVYDYFPAAQTLMNQCFGNSVSGSGSTSVNGLSTTARPYSQQQNQRPKLLPESIIWTFIIQLSSALRTIHANNLACRSFDPTKIIITNGFSTEGLTTTQQHPRLRLSSVAVVDVVAHETFLQDLQRCNHKILITHYQQEDLLAFGKLCLALACNSLSAVKRENWHQSLDLISRHYSGDLRSLIVYLLSVKSSTVSPKNINDIMPMIGARFYAQLDLAYQRYDILESEVAKELENGRLFRALCKLGTINERPEFRMDPQWSETGDRYLLKLFRDYLFHQVNEDGHPWLDVGHIVSTLNKLDVGSPEKICLVSRDDQNILIVSFAELKKCFEAAFNELLL</sequence>
<evidence type="ECO:0000256" key="5">
    <source>
        <dbReference type="ARBA" id="ARBA00022771"/>
    </source>
</evidence>
<dbReference type="Gene3D" id="1.10.287.3700">
    <property type="match status" value="1"/>
</dbReference>
<comment type="similarity">
    <text evidence="9">Belongs to the protein kinase superfamily. PAN3 family.</text>
</comment>
<feature type="binding site" evidence="9">
    <location>
        <begin position="344"/>
        <end position="345"/>
    </location>
    <ligand>
        <name>ATP</name>
        <dbReference type="ChEBI" id="CHEBI:30616"/>
    </ligand>
</feature>
<dbReference type="Gene3D" id="4.10.1000.10">
    <property type="entry name" value="Zinc finger, CCCH-type"/>
    <property type="match status" value="1"/>
</dbReference>
<proteinExistence type="inferred from homology"/>
<comment type="subunit">
    <text evidence="9">Homodimer. Forms a heterotrimer with a catalytic subunit PAN2 to form the poly(A)-nuclease (PAN) deadenylation complex. Interacts (via PAM-2 motif) with poly(A)-binding protein (via PABC domain), conferring substrate specificity of the enzyme complex.</text>
</comment>
<comment type="domain">
    <text evidence="9">The pseudokinase domain, the coiled-coil (CC), and C-terminal knob domain (CK) form a structural unit (PKC) that forms an extensive high-affinity interaction surface for PAN2.</text>
</comment>
<keyword evidence="3 10" id="KW-0479">Metal-binding</keyword>
<keyword evidence="1 9" id="KW-0963">Cytoplasm</keyword>
<feature type="domain" description="C3H1-type" evidence="12">
    <location>
        <begin position="5"/>
        <end position="33"/>
    </location>
</feature>
<dbReference type="GO" id="GO:0000289">
    <property type="term" value="P:nuclear-transcribed mRNA poly(A) tail shortening"/>
    <property type="evidence" value="ECO:0007669"/>
    <property type="project" value="UniProtKB-UniRule"/>
</dbReference>
<keyword evidence="4 9" id="KW-0547">Nucleotide-binding</keyword>
<evidence type="ECO:0000256" key="9">
    <source>
        <dbReference type="HAMAP-Rule" id="MF_03181"/>
    </source>
</evidence>
<dbReference type="PROSITE" id="PS50011">
    <property type="entry name" value="PROTEIN_KINASE_DOM"/>
    <property type="match status" value="1"/>
</dbReference>
<dbReference type="GO" id="GO:0008143">
    <property type="term" value="F:poly(A) binding"/>
    <property type="evidence" value="ECO:0007669"/>
    <property type="project" value="TreeGrafter"/>
</dbReference>
<evidence type="ECO:0000256" key="4">
    <source>
        <dbReference type="ARBA" id="ARBA00022741"/>
    </source>
</evidence>